<sequence length="240" mass="25911">MGTATRQPTMPHDRVPAEEPPLPCVFPLGAAHHERRDAAENRRRILDTAQDLFAREGVDAVSMNEIARAAGIGPGTLYRRYAHKGALCAALLEENMERFRGEIAADPPGGTADRPALSRLEFVLARLIAFNEENGQLLGAVSDAACGERRHVVYSNPFYNWLHGIVAGLLARTIEAGEAPPLDVAWFADALLAPLAIDLYLFQRRERGFAPEQILAGVRQLLAGLRAGAAAMPTTGTRGG</sequence>
<evidence type="ECO:0000256" key="1">
    <source>
        <dbReference type="ARBA" id="ARBA00023015"/>
    </source>
</evidence>
<evidence type="ECO:0000313" key="7">
    <source>
        <dbReference type="EMBL" id="CAA9583609.1"/>
    </source>
</evidence>
<protein>
    <submittedName>
        <fullName evidence="7">Transcriptional regulator, AcrR family</fullName>
    </submittedName>
</protein>
<reference evidence="7" key="1">
    <citation type="submission" date="2020-02" db="EMBL/GenBank/DDBJ databases">
        <authorList>
            <person name="Meier V. D."/>
        </authorList>
    </citation>
    <scope>NUCLEOTIDE SEQUENCE</scope>
    <source>
        <strain evidence="7">AVDCRST_MAG88</strain>
    </source>
</reference>
<evidence type="ECO:0000259" key="6">
    <source>
        <dbReference type="PROSITE" id="PS50977"/>
    </source>
</evidence>
<evidence type="ECO:0000256" key="2">
    <source>
        <dbReference type="ARBA" id="ARBA00023125"/>
    </source>
</evidence>
<dbReference type="PANTHER" id="PTHR30055">
    <property type="entry name" value="HTH-TYPE TRANSCRIPTIONAL REGULATOR RUTR"/>
    <property type="match status" value="1"/>
</dbReference>
<dbReference type="Gene3D" id="1.10.357.10">
    <property type="entry name" value="Tetracycline Repressor, domain 2"/>
    <property type="match status" value="1"/>
</dbReference>
<dbReference type="Pfam" id="PF00440">
    <property type="entry name" value="TetR_N"/>
    <property type="match status" value="1"/>
</dbReference>
<keyword evidence="2 4" id="KW-0238">DNA-binding</keyword>
<organism evidence="7">
    <name type="scientific">uncultured Thermomicrobiales bacterium</name>
    <dbReference type="NCBI Taxonomy" id="1645740"/>
    <lineage>
        <taxon>Bacteria</taxon>
        <taxon>Pseudomonadati</taxon>
        <taxon>Thermomicrobiota</taxon>
        <taxon>Thermomicrobia</taxon>
        <taxon>Thermomicrobiales</taxon>
        <taxon>environmental samples</taxon>
    </lineage>
</organism>
<dbReference type="SUPFAM" id="SSF48498">
    <property type="entry name" value="Tetracyclin repressor-like, C-terminal domain"/>
    <property type="match status" value="1"/>
</dbReference>
<gene>
    <name evidence="7" type="ORF">AVDCRST_MAG88-3644</name>
</gene>
<evidence type="ECO:0000256" key="3">
    <source>
        <dbReference type="ARBA" id="ARBA00023163"/>
    </source>
</evidence>
<dbReference type="EMBL" id="CADCWM010000885">
    <property type="protein sequence ID" value="CAA9583609.1"/>
    <property type="molecule type" value="Genomic_DNA"/>
</dbReference>
<accession>A0A6J4VMI5</accession>
<dbReference type="InterPro" id="IPR036271">
    <property type="entry name" value="Tet_transcr_reg_TetR-rel_C_sf"/>
</dbReference>
<dbReference type="InterPro" id="IPR009057">
    <property type="entry name" value="Homeodomain-like_sf"/>
</dbReference>
<dbReference type="InterPro" id="IPR001647">
    <property type="entry name" value="HTH_TetR"/>
</dbReference>
<dbReference type="SUPFAM" id="SSF46689">
    <property type="entry name" value="Homeodomain-like"/>
    <property type="match status" value="1"/>
</dbReference>
<name>A0A6J4VMI5_9BACT</name>
<feature type="domain" description="HTH tetR-type" evidence="6">
    <location>
        <begin position="39"/>
        <end position="99"/>
    </location>
</feature>
<dbReference type="GO" id="GO:0000976">
    <property type="term" value="F:transcription cis-regulatory region binding"/>
    <property type="evidence" value="ECO:0007669"/>
    <property type="project" value="TreeGrafter"/>
</dbReference>
<dbReference type="PANTHER" id="PTHR30055:SF234">
    <property type="entry name" value="HTH-TYPE TRANSCRIPTIONAL REGULATOR BETI"/>
    <property type="match status" value="1"/>
</dbReference>
<proteinExistence type="predicted"/>
<dbReference type="PRINTS" id="PR00455">
    <property type="entry name" value="HTHTETR"/>
</dbReference>
<keyword evidence="3" id="KW-0804">Transcription</keyword>
<evidence type="ECO:0000256" key="4">
    <source>
        <dbReference type="PROSITE-ProRule" id="PRU00335"/>
    </source>
</evidence>
<evidence type="ECO:0000256" key="5">
    <source>
        <dbReference type="SAM" id="MobiDB-lite"/>
    </source>
</evidence>
<dbReference type="GO" id="GO:0003700">
    <property type="term" value="F:DNA-binding transcription factor activity"/>
    <property type="evidence" value="ECO:0007669"/>
    <property type="project" value="TreeGrafter"/>
</dbReference>
<feature type="region of interest" description="Disordered" evidence="5">
    <location>
        <begin position="1"/>
        <end position="21"/>
    </location>
</feature>
<dbReference type="InterPro" id="IPR050109">
    <property type="entry name" value="HTH-type_TetR-like_transc_reg"/>
</dbReference>
<feature type="DNA-binding region" description="H-T-H motif" evidence="4">
    <location>
        <begin position="62"/>
        <end position="81"/>
    </location>
</feature>
<dbReference type="PROSITE" id="PS50977">
    <property type="entry name" value="HTH_TETR_2"/>
    <property type="match status" value="1"/>
</dbReference>
<keyword evidence="1" id="KW-0805">Transcription regulation</keyword>
<dbReference type="AlphaFoldDB" id="A0A6J4VMI5"/>